<dbReference type="EMBL" id="CVQH01025055">
    <property type="protein sequence ID" value="CRK37854.1"/>
    <property type="molecule type" value="Genomic_DNA"/>
</dbReference>
<feature type="region of interest" description="Disordered" evidence="1">
    <location>
        <begin position="1"/>
        <end position="28"/>
    </location>
</feature>
<accession>A0A0G4MUK1</accession>
<feature type="non-terminal residue" evidence="2">
    <location>
        <position position="1"/>
    </location>
</feature>
<sequence length="28" mass="3144">GPGPRLVPRGARRPLRPSQGPRCRGRRH</sequence>
<keyword evidence="3" id="KW-1185">Reference proteome</keyword>
<protein>
    <submittedName>
        <fullName evidence="2">Uncharacterized protein</fullName>
    </submittedName>
</protein>
<organism evidence="2 3">
    <name type="scientific">Verticillium longisporum</name>
    <name type="common">Verticillium dahliae var. longisporum</name>
    <dbReference type="NCBI Taxonomy" id="100787"/>
    <lineage>
        <taxon>Eukaryota</taxon>
        <taxon>Fungi</taxon>
        <taxon>Dikarya</taxon>
        <taxon>Ascomycota</taxon>
        <taxon>Pezizomycotina</taxon>
        <taxon>Sordariomycetes</taxon>
        <taxon>Hypocreomycetidae</taxon>
        <taxon>Glomerellales</taxon>
        <taxon>Plectosphaerellaceae</taxon>
        <taxon>Verticillium</taxon>
    </lineage>
</organism>
<name>A0A0G4MUK1_VERLO</name>
<dbReference type="Proteomes" id="UP000044602">
    <property type="component" value="Unassembled WGS sequence"/>
</dbReference>
<gene>
    <name evidence="2" type="ORF">BN1708_020388</name>
</gene>
<evidence type="ECO:0000313" key="2">
    <source>
        <dbReference type="EMBL" id="CRK37854.1"/>
    </source>
</evidence>
<evidence type="ECO:0000313" key="3">
    <source>
        <dbReference type="Proteomes" id="UP000044602"/>
    </source>
</evidence>
<dbReference type="AlphaFoldDB" id="A0A0G4MUK1"/>
<reference evidence="2 3" key="1">
    <citation type="submission" date="2015-05" db="EMBL/GenBank/DDBJ databases">
        <authorList>
            <person name="Wang D.B."/>
            <person name="Wang M."/>
        </authorList>
    </citation>
    <scope>NUCLEOTIDE SEQUENCE [LARGE SCALE GENOMIC DNA]</scope>
    <source>
        <strain evidence="2">VL1</strain>
    </source>
</reference>
<evidence type="ECO:0000256" key="1">
    <source>
        <dbReference type="SAM" id="MobiDB-lite"/>
    </source>
</evidence>
<proteinExistence type="predicted"/>